<reference evidence="5 6" key="1">
    <citation type="submission" date="2015-01" db="EMBL/GenBank/DDBJ databases">
        <title>The Genome Sequence of Fonsecaea multimorphosa CBS 102226.</title>
        <authorList>
            <consortium name="The Broad Institute Genomics Platform"/>
            <person name="Cuomo C."/>
            <person name="de Hoog S."/>
            <person name="Gorbushina A."/>
            <person name="Stielow B."/>
            <person name="Teixiera M."/>
            <person name="Abouelleil A."/>
            <person name="Chapman S.B."/>
            <person name="Priest M."/>
            <person name="Young S.K."/>
            <person name="Wortman J."/>
            <person name="Nusbaum C."/>
            <person name="Birren B."/>
        </authorList>
    </citation>
    <scope>NUCLEOTIDE SEQUENCE [LARGE SCALE GENOMIC DNA]</scope>
    <source>
        <strain evidence="5 6">CBS 102226</strain>
    </source>
</reference>
<dbReference type="Gene3D" id="3.40.30.120">
    <property type="match status" value="1"/>
</dbReference>
<keyword evidence="1" id="KW-0285">Flavoprotein</keyword>
<name>A0A0D2IEB1_9EURO</name>
<evidence type="ECO:0000313" key="5">
    <source>
        <dbReference type="EMBL" id="KIX95416.1"/>
    </source>
</evidence>
<gene>
    <name evidence="5" type="ORF">Z520_08933</name>
</gene>
<keyword evidence="6" id="KW-1185">Reference proteome</keyword>
<dbReference type="Proteomes" id="UP000053411">
    <property type="component" value="Unassembled WGS sequence"/>
</dbReference>
<evidence type="ECO:0000256" key="3">
    <source>
        <dbReference type="ARBA" id="ARBA00023002"/>
    </source>
</evidence>
<dbReference type="Gene3D" id="3.50.50.60">
    <property type="entry name" value="FAD/NAD(P)-binding domain"/>
    <property type="match status" value="1"/>
</dbReference>
<keyword evidence="2" id="KW-0274">FAD</keyword>
<keyword evidence="3" id="KW-0560">Oxidoreductase</keyword>
<evidence type="ECO:0000256" key="2">
    <source>
        <dbReference type="ARBA" id="ARBA00022827"/>
    </source>
</evidence>
<dbReference type="PANTHER" id="PTHR43004:SF8">
    <property type="entry name" value="FAD-BINDING DOMAIN-CONTAINING PROTEIN-RELATED"/>
    <property type="match status" value="1"/>
</dbReference>
<dbReference type="PROSITE" id="PS51257">
    <property type="entry name" value="PROKAR_LIPOPROTEIN"/>
    <property type="match status" value="1"/>
</dbReference>
<dbReference type="PRINTS" id="PR00420">
    <property type="entry name" value="RNGMNOXGNASE"/>
</dbReference>
<dbReference type="Gene3D" id="3.30.9.10">
    <property type="entry name" value="D-Amino Acid Oxidase, subunit A, domain 2"/>
    <property type="match status" value="1"/>
</dbReference>
<evidence type="ECO:0000259" key="4">
    <source>
        <dbReference type="Pfam" id="PF01494"/>
    </source>
</evidence>
<dbReference type="EMBL" id="KN848082">
    <property type="protein sequence ID" value="KIX95416.1"/>
    <property type="molecule type" value="Genomic_DNA"/>
</dbReference>
<dbReference type="VEuPathDB" id="FungiDB:Z520_08933"/>
<evidence type="ECO:0000256" key="1">
    <source>
        <dbReference type="ARBA" id="ARBA00022630"/>
    </source>
</evidence>
<dbReference type="InterPro" id="IPR002938">
    <property type="entry name" value="FAD-bd"/>
</dbReference>
<dbReference type="STRING" id="1442371.A0A0D2IEB1"/>
<dbReference type="PANTHER" id="PTHR43004">
    <property type="entry name" value="TRK SYSTEM POTASSIUM UPTAKE PROTEIN"/>
    <property type="match status" value="1"/>
</dbReference>
<proteinExistence type="predicted"/>
<dbReference type="Pfam" id="PF01494">
    <property type="entry name" value="FAD_binding_3"/>
    <property type="match status" value="1"/>
</dbReference>
<dbReference type="RefSeq" id="XP_016629539.1">
    <property type="nucleotide sequence ID" value="XM_016779429.1"/>
</dbReference>
<evidence type="ECO:0000313" key="6">
    <source>
        <dbReference type="Proteomes" id="UP000053411"/>
    </source>
</evidence>
<dbReference type="GO" id="GO:0016709">
    <property type="term" value="F:oxidoreductase activity, acting on paired donors, with incorporation or reduction of molecular oxygen, NAD(P)H as one donor, and incorporation of one atom of oxygen"/>
    <property type="evidence" value="ECO:0007669"/>
    <property type="project" value="UniProtKB-ARBA"/>
</dbReference>
<organism evidence="5 6">
    <name type="scientific">Fonsecaea multimorphosa CBS 102226</name>
    <dbReference type="NCBI Taxonomy" id="1442371"/>
    <lineage>
        <taxon>Eukaryota</taxon>
        <taxon>Fungi</taxon>
        <taxon>Dikarya</taxon>
        <taxon>Ascomycota</taxon>
        <taxon>Pezizomycotina</taxon>
        <taxon>Eurotiomycetes</taxon>
        <taxon>Chaetothyriomycetidae</taxon>
        <taxon>Chaetothyriales</taxon>
        <taxon>Herpotrichiellaceae</taxon>
        <taxon>Fonsecaea</taxon>
    </lineage>
</organism>
<feature type="domain" description="FAD-binding" evidence="4">
    <location>
        <begin position="13"/>
        <end position="381"/>
    </location>
</feature>
<sequence length="614" mass="67123">MSRNIPIVDADVETDCLIVGAGPAGASLACFLINFGLRVIVISDAPGTTATPRAHLINMAGLECMRDLGLEDECLRLGNRGDALNSIRWCYSITGVEYGRIHAWGAGPAKMGEVADISPCASLDLPQTYLEPILVRYATTHGVTCLFNTSFAELDQDTHGCVTTAVNKVLGQKFKIRSRYVFGCDGARSPVAAQIGLSYNIQPSGGVAYNILFNADLGDIMKHQMGHLHWIMQPDTELEHGIAPVLRMVKPWHQWILVVFPKPGVDIKAFGSSQAATNQVNDLIKAVIGDDRIPFEVVDISSWRINETAAESYFKQNVFCLGDAVHRHPPIFGLGSNTCIQDAYNLAWKVALVVQGKASPALLDTYNVERQPVGQDLVKWSNELLRNHATVWGAIGMFGETKEERIQANKELSEASEAGKARRQQLFDALERHRGEGDSVGMMMNQWYTSSSSAVYLADEEECPQPAFTGNYLTQARVSTYPGNRLPHAWLSKGDVPSKDISTVDLAGKSAFCLFTGHGGEAWKAAARAVGHKLGIPINAFAIGFGLDYADKYRDWTKRREVDEDGCVLVRPDRFVAWRAQRMVSSTGTATATATAASSCEEKLEQVLRSILSL</sequence>
<dbReference type="AlphaFoldDB" id="A0A0D2IEB1"/>
<dbReference type="SUPFAM" id="SSF51905">
    <property type="entry name" value="FAD/NAD(P)-binding domain"/>
    <property type="match status" value="1"/>
</dbReference>
<dbReference type="GO" id="GO:0071949">
    <property type="term" value="F:FAD binding"/>
    <property type="evidence" value="ECO:0007669"/>
    <property type="project" value="InterPro"/>
</dbReference>
<dbReference type="Pfam" id="PF21274">
    <property type="entry name" value="Rng_hyd_C"/>
    <property type="match status" value="1"/>
</dbReference>
<protein>
    <recommendedName>
        <fullName evidence="4">FAD-binding domain-containing protein</fullName>
    </recommendedName>
</protein>
<accession>A0A0D2IEB1</accession>
<dbReference type="GeneID" id="27714679"/>
<dbReference type="InterPro" id="IPR036188">
    <property type="entry name" value="FAD/NAD-bd_sf"/>
</dbReference>
<dbReference type="OrthoDB" id="2690153at2759"/>
<dbReference type="InterPro" id="IPR050641">
    <property type="entry name" value="RIFMO-like"/>
</dbReference>